<dbReference type="AlphaFoldDB" id="A0A2X1Y3A2"/>
<organism evidence="1 2">
    <name type="scientific">Peptoniphilus harei</name>
    <dbReference type="NCBI Taxonomy" id="54005"/>
    <lineage>
        <taxon>Bacteria</taxon>
        <taxon>Bacillati</taxon>
        <taxon>Bacillota</taxon>
        <taxon>Tissierellia</taxon>
        <taxon>Tissierellales</taxon>
        <taxon>Peptoniphilaceae</taxon>
        <taxon>Peptoniphilus</taxon>
    </lineage>
</organism>
<accession>A0A2X1Y3A2</accession>
<sequence length="58" mass="6927">MISESIMEKLENEYIARFGDLFPNMGISREYEKEIILTCLDKGKDAYELGYFDLEKYY</sequence>
<evidence type="ECO:0000313" key="1">
    <source>
        <dbReference type="EMBL" id="SPY47942.1"/>
    </source>
</evidence>
<evidence type="ECO:0000313" key="2">
    <source>
        <dbReference type="Proteomes" id="UP000250070"/>
    </source>
</evidence>
<dbReference type="RefSeq" id="WP_232012771.1">
    <property type="nucleotide sequence ID" value="NZ_CP066287.1"/>
</dbReference>
<dbReference type="EMBL" id="UATM01000032">
    <property type="protein sequence ID" value="SPY47942.1"/>
    <property type="molecule type" value="Genomic_DNA"/>
</dbReference>
<name>A0A2X1Y3A2_9FIRM</name>
<proteinExistence type="predicted"/>
<gene>
    <name evidence="1" type="ORF">NCTC13076_01219</name>
</gene>
<protein>
    <submittedName>
        <fullName evidence="1">Uncharacterized protein</fullName>
    </submittedName>
</protein>
<dbReference type="GeneID" id="83862701"/>
<dbReference type="Proteomes" id="UP000250070">
    <property type="component" value="Unassembled WGS sequence"/>
</dbReference>
<reference evidence="1 2" key="1">
    <citation type="submission" date="2018-06" db="EMBL/GenBank/DDBJ databases">
        <authorList>
            <consortium name="Pathogen Informatics"/>
            <person name="Doyle S."/>
        </authorList>
    </citation>
    <scope>NUCLEOTIDE SEQUENCE [LARGE SCALE GENOMIC DNA]</scope>
    <source>
        <strain evidence="1 2">NCTC13076</strain>
    </source>
</reference>